<evidence type="ECO:0000256" key="8">
    <source>
        <dbReference type="ARBA" id="ARBA00023012"/>
    </source>
</evidence>
<dbReference type="CDD" id="cd16917">
    <property type="entry name" value="HATPase_UhpB-NarQ-NarX-like"/>
    <property type="match status" value="1"/>
</dbReference>
<feature type="domain" description="Histidine kinase/HSP90-like ATPase" evidence="10">
    <location>
        <begin position="288"/>
        <end position="388"/>
    </location>
</feature>
<accession>A0A9W6PRQ5</accession>
<dbReference type="SMART" id="SM00387">
    <property type="entry name" value="HATPase_c"/>
    <property type="match status" value="1"/>
</dbReference>
<dbReference type="InterPro" id="IPR050482">
    <property type="entry name" value="Sensor_HK_TwoCompSys"/>
</dbReference>
<dbReference type="InterPro" id="IPR036890">
    <property type="entry name" value="HATPase_C_sf"/>
</dbReference>
<dbReference type="Gene3D" id="1.20.5.1930">
    <property type="match status" value="1"/>
</dbReference>
<evidence type="ECO:0000256" key="7">
    <source>
        <dbReference type="ARBA" id="ARBA00022840"/>
    </source>
</evidence>
<dbReference type="InterPro" id="IPR011712">
    <property type="entry name" value="Sig_transdc_His_kin_sub3_dim/P"/>
</dbReference>
<evidence type="ECO:0000256" key="3">
    <source>
        <dbReference type="ARBA" id="ARBA00022553"/>
    </source>
</evidence>
<protein>
    <recommendedName>
        <fullName evidence="2">histidine kinase</fullName>
        <ecNumber evidence="2">2.7.13.3</ecNumber>
    </recommendedName>
</protein>
<dbReference type="InterPro" id="IPR003594">
    <property type="entry name" value="HATPase_dom"/>
</dbReference>
<evidence type="ECO:0000256" key="1">
    <source>
        <dbReference type="ARBA" id="ARBA00000085"/>
    </source>
</evidence>
<dbReference type="SUPFAM" id="SSF55874">
    <property type="entry name" value="ATPase domain of HSP90 chaperone/DNA topoisomerase II/histidine kinase"/>
    <property type="match status" value="1"/>
</dbReference>
<dbReference type="Proteomes" id="UP001165124">
    <property type="component" value="Unassembled WGS sequence"/>
</dbReference>
<feature type="transmembrane region" description="Helical" evidence="9">
    <location>
        <begin position="41"/>
        <end position="59"/>
    </location>
</feature>
<evidence type="ECO:0000313" key="12">
    <source>
        <dbReference type="Proteomes" id="UP001165124"/>
    </source>
</evidence>
<dbReference type="GO" id="GO:0000155">
    <property type="term" value="F:phosphorelay sensor kinase activity"/>
    <property type="evidence" value="ECO:0007669"/>
    <property type="project" value="InterPro"/>
</dbReference>
<keyword evidence="5" id="KW-0547">Nucleotide-binding</keyword>
<dbReference type="GO" id="GO:0046983">
    <property type="term" value="F:protein dimerization activity"/>
    <property type="evidence" value="ECO:0007669"/>
    <property type="project" value="InterPro"/>
</dbReference>
<dbReference type="AlphaFoldDB" id="A0A9W6PRQ5"/>
<dbReference type="GO" id="GO:0016020">
    <property type="term" value="C:membrane"/>
    <property type="evidence" value="ECO:0007669"/>
    <property type="project" value="InterPro"/>
</dbReference>
<evidence type="ECO:0000256" key="6">
    <source>
        <dbReference type="ARBA" id="ARBA00022777"/>
    </source>
</evidence>
<evidence type="ECO:0000313" key="11">
    <source>
        <dbReference type="EMBL" id="GLW61806.1"/>
    </source>
</evidence>
<gene>
    <name evidence="11" type="ORF">Arub01_00500</name>
</gene>
<organism evidence="11 12">
    <name type="scientific">Actinomadura rubrobrunea</name>
    <dbReference type="NCBI Taxonomy" id="115335"/>
    <lineage>
        <taxon>Bacteria</taxon>
        <taxon>Bacillati</taxon>
        <taxon>Actinomycetota</taxon>
        <taxon>Actinomycetes</taxon>
        <taxon>Streptosporangiales</taxon>
        <taxon>Thermomonosporaceae</taxon>
        <taxon>Actinomadura</taxon>
    </lineage>
</organism>
<dbReference type="Gene3D" id="3.30.565.10">
    <property type="entry name" value="Histidine kinase-like ATPase, C-terminal domain"/>
    <property type="match status" value="1"/>
</dbReference>
<keyword evidence="7" id="KW-0067">ATP-binding</keyword>
<reference evidence="11" key="1">
    <citation type="submission" date="2023-02" db="EMBL/GenBank/DDBJ databases">
        <title>Actinomadura rubrobrunea NBRC 14622.</title>
        <authorList>
            <person name="Ichikawa N."/>
            <person name="Sato H."/>
            <person name="Tonouchi N."/>
        </authorList>
    </citation>
    <scope>NUCLEOTIDE SEQUENCE</scope>
    <source>
        <strain evidence="11">NBRC 14622</strain>
    </source>
</reference>
<keyword evidence="9" id="KW-0472">Membrane</keyword>
<keyword evidence="12" id="KW-1185">Reference proteome</keyword>
<evidence type="ECO:0000256" key="4">
    <source>
        <dbReference type="ARBA" id="ARBA00022679"/>
    </source>
</evidence>
<evidence type="ECO:0000256" key="2">
    <source>
        <dbReference type="ARBA" id="ARBA00012438"/>
    </source>
</evidence>
<name>A0A9W6PRQ5_9ACTN</name>
<keyword evidence="9" id="KW-0812">Transmembrane</keyword>
<dbReference type="Pfam" id="PF02518">
    <property type="entry name" value="HATPase_c"/>
    <property type="match status" value="1"/>
</dbReference>
<evidence type="ECO:0000256" key="5">
    <source>
        <dbReference type="ARBA" id="ARBA00022741"/>
    </source>
</evidence>
<sequence length="416" mass="44136">MARRTAWSPLGVTFQLLLLFRGLLLAMALVLMPAARLDLGLASAVAALTAETALAAAAWRTVLPRLRRSPLLCCLDGLLVYAVLAQGGVYGEFFLLTVITSGVAGVLYPWRRAVPVCLAQIALCCLAMAAEPAPGADALVGLPAFYPLTACAGALLRRVLDQWAQAEEERRRIETAVAAAAERTRLAREMHDSLAKTLQGMVLSASALPVWIRTSPDRAERDARHLVSALETATREARGLIADLREEAYGLPLPLAVRQVVAAWSRDSRITAYADLADAAGAMDAPSIVRYEVVSVLKEALANVERHAGADAVRVRLRCGAGRLELTVRDDGKGFAPPPDGALHLLAREGHYGLVGMAERARRVGGLLTVDSAPGEGTTVTMELPWSGAPADARTFWDAAEPALPAAGGPPAGERR</sequence>
<proteinExistence type="predicted"/>
<keyword evidence="4" id="KW-0808">Transferase</keyword>
<dbReference type="EMBL" id="BSRZ01000001">
    <property type="protein sequence ID" value="GLW61806.1"/>
    <property type="molecule type" value="Genomic_DNA"/>
</dbReference>
<dbReference type="EC" id="2.7.13.3" evidence="2"/>
<dbReference type="PANTHER" id="PTHR24421">
    <property type="entry name" value="NITRATE/NITRITE SENSOR PROTEIN NARX-RELATED"/>
    <property type="match status" value="1"/>
</dbReference>
<keyword evidence="8" id="KW-0902">Two-component regulatory system</keyword>
<comment type="catalytic activity">
    <reaction evidence="1">
        <text>ATP + protein L-histidine = ADP + protein N-phospho-L-histidine.</text>
        <dbReference type="EC" id="2.7.13.3"/>
    </reaction>
</comment>
<keyword evidence="9" id="KW-1133">Transmembrane helix</keyword>
<keyword evidence="6" id="KW-0418">Kinase</keyword>
<dbReference type="PANTHER" id="PTHR24421:SF10">
    <property type="entry name" value="NITRATE_NITRITE SENSOR PROTEIN NARQ"/>
    <property type="match status" value="1"/>
</dbReference>
<dbReference type="Pfam" id="PF07730">
    <property type="entry name" value="HisKA_3"/>
    <property type="match status" value="1"/>
</dbReference>
<evidence type="ECO:0000256" key="9">
    <source>
        <dbReference type="SAM" id="Phobius"/>
    </source>
</evidence>
<dbReference type="GO" id="GO:0005524">
    <property type="term" value="F:ATP binding"/>
    <property type="evidence" value="ECO:0007669"/>
    <property type="project" value="UniProtKB-KW"/>
</dbReference>
<comment type="caution">
    <text evidence="11">The sequence shown here is derived from an EMBL/GenBank/DDBJ whole genome shotgun (WGS) entry which is preliminary data.</text>
</comment>
<keyword evidence="3" id="KW-0597">Phosphoprotein</keyword>
<evidence type="ECO:0000259" key="10">
    <source>
        <dbReference type="SMART" id="SM00387"/>
    </source>
</evidence>
<feature type="transmembrane region" description="Helical" evidence="9">
    <location>
        <begin position="12"/>
        <end position="35"/>
    </location>
</feature>